<dbReference type="InterPro" id="IPR020563">
    <property type="entry name" value="X-over_junc_endoDNase_Mg_BS"/>
</dbReference>
<evidence type="ECO:0000256" key="14">
    <source>
        <dbReference type="NCBIfam" id="TIGR00228"/>
    </source>
</evidence>
<protein>
    <recommendedName>
        <fullName evidence="13 14">Crossover junction endodeoxyribonuclease RuvC</fullName>
        <ecNumber evidence="13 14">3.1.21.10</ecNumber>
    </recommendedName>
    <alternativeName>
        <fullName evidence="13">Holliday junction nuclease RuvC</fullName>
    </alternativeName>
    <alternativeName>
        <fullName evidence="13">Holliday junction resolvase RuvC</fullName>
    </alternativeName>
</protein>
<keyword evidence="6 13" id="KW-0227">DNA damage</keyword>
<dbReference type="FunFam" id="3.30.420.10:FF:000002">
    <property type="entry name" value="Crossover junction endodeoxyribonuclease RuvC"/>
    <property type="match status" value="1"/>
</dbReference>
<feature type="active site" evidence="13">
    <location>
        <position position="72"/>
    </location>
</feature>
<sequence>MVSSPIRILGLDPGLRRTGWGVIDCSGNRLTYVACGQVCPDETLSLGERLAKLHEGLTEILKAYAPDEAAVEETFVNQNPLSTLKLGQARGIAMLAPAQAGIMVAEYKPNLVKKTVVGTGHAGKEQIGMMIGVLLPKAGTIGADAADALAVAITHAHHRVSAALKKAVMA</sequence>
<proteinExistence type="inferred from homology"/>
<dbReference type="GO" id="GO:0009432">
    <property type="term" value="P:SOS response"/>
    <property type="evidence" value="ECO:0007669"/>
    <property type="project" value="UniProtKB-ARBA"/>
</dbReference>
<evidence type="ECO:0000256" key="13">
    <source>
        <dbReference type="HAMAP-Rule" id="MF_00034"/>
    </source>
</evidence>
<dbReference type="NCBIfam" id="TIGR00228">
    <property type="entry name" value="ruvC"/>
    <property type="match status" value="1"/>
</dbReference>
<dbReference type="GO" id="GO:0003677">
    <property type="term" value="F:DNA binding"/>
    <property type="evidence" value="ECO:0007669"/>
    <property type="project" value="UniProtKB-KW"/>
</dbReference>
<comment type="similarity">
    <text evidence="1 13">Belongs to the RuvC family.</text>
</comment>
<dbReference type="PANTHER" id="PTHR30194:SF3">
    <property type="entry name" value="CROSSOVER JUNCTION ENDODEOXYRIBONUCLEASE RUVC"/>
    <property type="match status" value="1"/>
</dbReference>
<dbReference type="Proteomes" id="UP000515317">
    <property type="component" value="Chromosome"/>
</dbReference>
<evidence type="ECO:0000256" key="2">
    <source>
        <dbReference type="ARBA" id="ARBA00022490"/>
    </source>
</evidence>
<dbReference type="RefSeq" id="WP_222876551.1">
    <property type="nucleotide sequence ID" value="NZ_AP023361.1"/>
</dbReference>
<evidence type="ECO:0000256" key="5">
    <source>
        <dbReference type="ARBA" id="ARBA00022759"/>
    </source>
</evidence>
<keyword evidence="10 13" id="KW-0233">DNA recombination</keyword>
<dbReference type="GO" id="GO:0006281">
    <property type="term" value="P:DNA repair"/>
    <property type="evidence" value="ECO:0007669"/>
    <property type="project" value="UniProtKB-UniRule"/>
</dbReference>
<evidence type="ECO:0000256" key="12">
    <source>
        <dbReference type="ARBA" id="ARBA00029354"/>
    </source>
</evidence>
<dbReference type="GO" id="GO:0006310">
    <property type="term" value="P:DNA recombination"/>
    <property type="evidence" value="ECO:0007669"/>
    <property type="project" value="UniProtKB-UniRule"/>
</dbReference>
<evidence type="ECO:0000256" key="11">
    <source>
        <dbReference type="ARBA" id="ARBA00023204"/>
    </source>
</evidence>
<feature type="active site" evidence="13">
    <location>
        <position position="12"/>
    </location>
</feature>
<dbReference type="PRINTS" id="PR00696">
    <property type="entry name" value="RSOLVASERUVC"/>
</dbReference>
<keyword evidence="16" id="KW-1185">Reference proteome</keyword>
<evidence type="ECO:0000256" key="8">
    <source>
        <dbReference type="ARBA" id="ARBA00022842"/>
    </source>
</evidence>
<keyword evidence="3 13" id="KW-0540">Nuclease</keyword>
<feature type="active site" evidence="13">
    <location>
        <position position="144"/>
    </location>
</feature>
<feature type="binding site" evidence="13">
    <location>
        <position position="144"/>
    </location>
    <ligand>
        <name>Mg(2+)</name>
        <dbReference type="ChEBI" id="CHEBI:18420"/>
        <label>1</label>
    </ligand>
</feature>
<evidence type="ECO:0000256" key="9">
    <source>
        <dbReference type="ARBA" id="ARBA00023125"/>
    </source>
</evidence>
<evidence type="ECO:0000256" key="7">
    <source>
        <dbReference type="ARBA" id="ARBA00022801"/>
    </source>
</evidence>
<keyword evidence="9 13" id="KW-0238">DNA-binding</keyword>
<dbReference type="SUPFAM" id="SSF53098">
    <property type="entry name" value="Ribonuclease H-like"/>
    <property type="match status" value="1"/>
</dbReference>
<dbReference type="Pfam" id="PF02075">
    <property type="entry name" value="RuvC"/>
    <property type="match status" value="1"/>
</dbReference>
<reference evidence="15 16" key="1">
    <citation type="submission" date="2020-08" db="EMBL/GenBank/DDBJ databases">
        <title>Genome sequence of Rhizobiales bacterium strain IZ6.</title>
        <authorList>
            <person name="Nakai R."/>
            <person name="Naganuma T."/>
        </authorList>
    </citation>
    <scope>NUCLEOTIDE SEQUENCE [LARGE SCALE GENOMIC DNA]</scope>
    <source>
        <strain evidence="15 16">IZ6</strain>
    </source>
</reference>
<evidence type="ECO:0000313" key="15">
    <source>
        <dbReference type="EMBL" id="BCJ89875.1"/>
    </source>
</evidence>
<dbReference type="PANTHER" id="PTHR30194">
    <property type="entry name" value="CROSSOVER JUNCTION ENDODEOXYRIBONUCLEASE RUVC"/>
    <property type="match status" value="1"/>
</dbReference>
<keyword evidence="4 13" id="KW-0479">Metal-binding</keyword>
<keyword evidence="11 13" id="KW-0234">DNA repair</keyword>
<comment type="catalytic activity">
    <reaction evidence="12 13">
        <text>Endonucleolytic cleavage at a junction such as a reciprocal single-stranded crossover between two homologous DNA duplexes (Holliday junction).</text>
        <dbReference type="EC" id="3.1.21.10"/>
    </reaction>
</comment>
<evidence type="ECO:0000256" key="4">
    <source>
        <dbReference type="ARBA" id="ARBA00022723"/>
    </source>
</evidence>
<dbReference type="AlphaFoldDB" id="A0A6S6QQ46"/>
<dbReference type="InterPro" id="IPR002176">
    <property type="entry name" value="X-over_junc_endoDNase_RuvC"/>
</dbReference>
<name>A0A6S6QQ46_9HYPH</name>
<comment type="subcellular location">
    <subcellularLocation>
        <location evidence="13">Cytoplasm</location>
    </subcellularLocation>
</comment>
<feature type="binding site" evidence="13">
    <location>
        <position position="72"/>
    </location>
    <ligand>
        <name>Mg(2+)</name>
        <dbReference type="ChEBI" id="CHEBI:18420"/>
        <label>2</label>
    </ligand>
</feature>
<dbReference type="Gene3D" id="3.30.420.10">
    <property type="entry name" value="Ribonuclease H-like superfamily/Ribonuclease H"/>
    <property type="match status" value="1"/>
</dbReference>
<dbReference type="GO" id="GO:0000287">
    <property type="term" value="F:magnesium ion binding"/>
    <property type="evidence" value="ECO:0007669"/>
    <property type="project" value="UniProtKB-UniRule"/>
</dbReference>
<dbReference type="CDD" id="cd16962">
    <property type="entry name" value="RuvC"/>
    <property type="match status" value="1"/>
</dbReference>
<dbReference type="HAMAP" id="MF_00034">
    <property type="entry name" value="RuvC"/>
    <property type="match status" value="1"/>
</dbReference>
<evidence type="ECO:0000256" key="1">
    <source>
        <dbReference type="ARBA" id="ARBA00009518"/>
    </source>
</evidence>
<dbReference type="PROSITE" id="PS01321">
    <property type="entry name" value="RUVC"/>
    <property type="match status" value="1"/>
</dbReference>
<dbReference type="KEGG" id="tso:IZ6_06100"/>
<keyword evidence="5 13" id="KW-0255">Endonuclease</keyword>
<gene>
    <name evidence="13 15" type="primary">ruvC</name>
    <name evidence="15" type="ORF">IZ6_06100</name>
</gene>
<dbReference type="GO" id="GO:0008821">
    <property type="term" value="F:crossover junction DNA endonuclease activity"/>
    <property type="evidence" value="ECO:0007669"/>
    <property type="project" value="UniProtKB-UniRule"/>
</dbReference>
<accession>A0A6S6QQ46</accession>
<comment type="cofactor">
    <cofactor evidence="13">
        <name>Mg(2+)</name>
        <dbReference type="ChEBI" id="CHEBI:18420"/>
    </cofactor>
    <text evidence="13">Binds 2 Mg(2+) ion per subunit.</text>
</comment>
<evidence type="ECO:0000256" key="10">
    <source>
        <dbReference type="ARBA" id="ARBA00023172"/>
    </source>
</evidence>
<comment type="subunit">
    <text evidence="13">Homodimer which binds Holliday junction (HJ) DNA. The HJ becomes 2-fold symmetrical on binding to RuvC with unstacked arms; it has a different conformation from HJ DNA in complex with RuvA. In the full resolvosome a probable DNA-RuvA(4)-RuvB(12)-RuvC(2) complex forms which resolves the HJ.</text>
</comment>
<dbReference type="EC" id="3.1.21.10" evidence="13 14"/>
<dbReference type="GO" id="GO:0048476">
    <property type="term" value="C:Holliday junction resolvase complex"/>
    <property type="evidence" value="ECO:0007669"/>
    <property type="project" value="UniProtKB-UniRule"/>
</dbReference>
<evidence type="ECO:0000256" key="3">
    <source>
        <dbReference type="ARBA" id="ARBA00022722"/>
    </source>
</evidence>
<dbReference type="EMBL" id="AP023361">
    <property type="protein sequence ID" value="BCJ89875.1"/>
    <property type="molecule type" value="Genomic_DNA"/>
</dbReference>
<comment type="function">
    <text evidence="13">The RuvA-RuvB-RuvC complex processes Holliday junction (HJ) DNA during genetic recombination and DNA repair. Endonuclease that resolves HJ intermediates. Cleaves cruciform DNA by making single-stranded nicks across the HJ at symmetrical positions within the homologous arms, yielding a 5'-phosphate and a 3'-hydroxyl group; requires a central core of homology in the junction. The consensus cleavage sequence is 5'-(A/T)TT(C/G)-3'. Cleavage occurs on the 3'-side of the TT dinucleotide at the point of strand exchange. HJ branch migration catalyzed by RuvA-RuvB allows RuvC to scan DNA until it finds its consensus sequence, where it cleaves and resolves the cruciform DNA.</text>
</comment>
<keyword evidence="8 13" id="KW-0460">Magnesium</keyword>
<keyword evidence="7 13" id="KW-0378">Hydrolase</keyword>
<organism evidence="15 16">
    <name type="scientific">Terrihabitans soli</name>
    <dbReference type="NCBI Taxonomy" id="708113"/>
    <lineage>
        <taxon>Bacteria</taxon>
        <taxon>Pseudomonadati</taxon>
        <taxon>Pseudomonadota</taxon>
        <taxon>Alphaproteobacteria</taxon>
        <taxon>Hyphomicrobiales</taxon>
        <taxon>Terrihabitans</taxon>
    </lineage>
</organism>
<evidence type="ECO:0000256" key="6">
    <source>
        <dbReference type="ARBA" id="ARBA00022763"/>
    </source>
</evidence>
<evidence type="ECO:0000313" key="16">
    <source>
        <dbReference type="Proteomes" id="UP000515317"/>
    </source>
</evidence>
<dbReference type="InterPro" id="IPR012337">
    <property type="entry name" value="RNaseH-like_sf"/>
</dbReference>
<dbReference type="InterPro" id="IPR036397">
    <property type="entry name" value="RNaseH_sf"/>
</dbReference>
<dbReference type="GO" id="GO:0005737">
    <property type="term" value="C:cytoplasm"/>
    <property type="evidence" value="ECO:0007669"/>
    <property type="project" value="UniProtKB-SubCell"/>
</dbReference>
<keyword evidence="2 13" id="KW-0963">Cytoplasm</keyword>
<feature type="binding site" evidence="13">
    <location>
        <position position="12"/>
    </location>
    <ligand>
        <name>Mg(2+)</name>
        <dbReference type="ChEBI" id="CHEBI:18420"/>
        <label>1</label>
    </ligand>
</feature>